<name>A0AAD6Z5F0_9AGAR</name>
<accession>A0AAD6Z5F0</accession>
<protein>
    <recommendedName>
        <fullName evidence="4">F-box domain-containing protein</fullName>
    </recommendedName>
</protein>
<dbReference type="Proteomes" id="UP001218218">
    <property type="component" value="Unassembled WGS sequence"/>
</dbReference>
<keyword evidence="3" id="KW-1185">Reference proteome</keyword>
<dbReference type="InterPro" id="IPR032675">
    <property type="entry name" value="LRR_dom_sf"/>
</dbReference>
<dbReference type="PANTHER" id="PTHR16134">
    <property type="entry name" value="F-BOX/TPR REPEAT PROTEIN POF3"/>
    <property type="match status" value="1"/>
</dbReference>
<evidence type="ECO:0000313" key="2">
    <source>
        <dbReference type="EMBL" id="KAJ7308707.1"/>
    </source>
</evidence>
<dbReference type="SUPFAM" id="SSF52047">
    <property type="entry name" value="RNI-like"/>
    <property type="match status" value="1"/>
</dbReference>
<dbReference type="EMBL" id="JARIHO010000084">
    <property type="protein sequence ID" value="KAJ7308707.1"/>
    <property type="molecule type" value="Genomic_DNA"/>
</dbReference>
<evidence type="ECO:0000313" key="3">
    <source>
        <dbReference type="Proteomes" id="UP001218218"/>
    </source>
</evidence>
<dbReference type="AlphaFoldDB" id="A0AAD6Z5F0"/>
<organism evidence="2 3">
    <name type="scientific">Mycena albidolilacea</name>
    <dbReference type="NCBI Taxonomy" id="1033008"/>
    <lineage>
        <taxon>Eukaryota</taxon>
        <taxon>Fungi</taxon>
        <taxon>Dikarya</taxon>
        <taxon>Basidiomycota</taxon>
        <taxon>Agaricomycotina</taxon>
        <taxon>Agaricomycetes</taxon>
        <taxon>Agaricomycetidae</taxon>
        <taxon>Agaricales</taxon>
        <taxon>Marasmiineae</taxon>
        <taxon>Mycenaceae</taxon>
        <taxon>Mycena</taxon>
    </lineage>
</organism>
<feature type="region of interest" description="Disordered" evidence="1">
    <location>
        <begin position="1"/>
        <end position="25"/>
    </location>
</feature>
<dbReference type="Gene3D" id="3.80.10.10">
    <property type="entry name" value="Ribonuclease Inhibitor"/>
    <property type="match status" value="1"/>
</dbReference>
<comment type="caution">
    <text evidence="2">The sequence shown here is derived from an EMBL/GenBank/DDBJ whole genome shotgun (WGS) entry which is preliminary data.</text>
</comment>
<gene>
    <name evidence="2" type="ORF">DFH08DRAFT_1050533</name>
</gene>
<dbReference type="PANTHER" id="PTHR16134:SF119">
    <property type="entry name" value="AT02038P-RELATED"/>
    <property type="match status" value="1"/>
</dbReference>
<evidence type="ECO:0008006" key="4">
    <source>
        <dbReference type="Google" id="ProtNLM"/>
    </source>
</evidence>
<reference evidence="2" key="1">
    <citation type="submission" date="2023-03" db="EMBL/GenBank/DDBJ databases">
        <title>Massive genome expansion in bonnet fungi (Mycena s.s.) driven by repeated elements and novel gene families across ecological guilds.</title>
        <authorList>
            <consortium name="Lawrence Berkeley National Laboratory"/>
            <person name="Harder C.B."/>
            <person name="Miyauchi S."/>
            <person name="Viragh M."/>
            <person name="Kuo A."/>
            <person name="Thoen E."/>
            <person name="Andreopoulos B."/>
            <person name="Lu D."/>
            <person name="Skrede I."/>
            <person name="Drula E."/>
            <person name="Henrissat B."/>
            <person name="Morin E."/>
            <person name="Kohler A."/>
            <person name="Barry K."/>
            <person name="LaButti K."/>
            <person name="Morin E."/>
            <person name="Salamov A."/>
            <person name="Lipzen A."/>
            <person name="Mereny Z."/>
            <person name="Hegedus B."/>
            <person name="Baldrian P."/>
            <person name="Stursova M."/>
            <person name="Weitz H."/>
            <person name="Taylor A."/>
            <person name="Grigoriev I.V."/>
            <person name="Nagy L.G."/>
            <person name="Martin F."/>
            <person name="Kauserud H."/>
        </authorList>
    </citation>
    <scope>NUCLEOTIDE SEQUENCE</scope>
    <source>
        <strain evidence="2">CBHHK002</strain>
    </source>
</reference>
<proteinExistence type="predicted"/>
<sequence length="498" mass="55379">MDLEHALAQPPNDSSHKSAQKTALNRPSRIETIPLEILTRIFSICRDDVWIWDDNGDPKEDDGDENKIDPESIFDPRVAPMLLGRVCPSFREAALQTPLLWDIVTFTTHDLVSTGRLPGIQTILARSGNLPLTIHFSTPSTRSDQAVLKNGTAQFLQRIWEFHPRFKHLSFFLSLVDVQRDSLPAPTTLQLLWSLDISIIGTSETSPGLPAFLRVFGDAPLLRSLKLYNISPVDTMSHIFHPDFFPWHQLTKLTSIISVTITTARDILRHCYRLEICELGNLESVDILHQPPLCILNQMGSLDLSATSDLPFIGFFDSLAFPRLKSLTLNHFAVPGDSLLELYGRSQSPIQRLAMESLRLTAEEIIQLLRLMPSLQTFSLASSHCAGNIFAALTYRRDPTVASLVLPNLKELAVAENADFLSWTNHPAADDGADGVAVVEMAESLQRYPGPQNGCLPSLRSVQLHLAGPKFAPALEARLAAVCTTECVVDYCVNERYE</sequence>
<evidence type="ECO:0000256" key="1">
    <source>
        <dbReference type="SAM" id="MobiDB-lite"/>
    </source>
</evidence>